<evidence type="ECO:0000313" key="1">
    <source>
        <dbReference type="EMBL" id="QHT29636.1"/>
    </source>
</evidence>
<dbReference type="AlphaFoldDB" id="A0A6C0EKD9"/>
<proteinExistence type="predicted"/>
<dbReference type="EMBL" id="MN738881">
    <property type="protein sequence ID" value="QHT29636.1"/>
    <property type="molecule type" value="Genomic_DNA"/>
</dbReference>
<organism evidence="1">
    <name type="scientific">viral metagenome</name>
    <dbReference type="NCBI Taxonomy" id="1070528"/>
    <lineage>
        <taxon>unclassified sequences</taxon>
        <taxon>metagenomes</taxon>
        <taxon>organismal metagenomes</taxon>
    </lineage>
</organism>
<name>A0A6C0EKD9_9ZZZZ</name>
<reference evidence="1" key="1">
    <citation type="journal article" date="2020" name="Nature">
        <title>Giant virus diversity and host interactions through global metagenomics.</title>
        <authorList>
            <person name="Schulz F."/>
            <person name="Roux S."/>
            <person name="Paez-Espino D."/>
            <person name="Jungbluth S."/>
            <person name="Walsh D.A."/>
            <person name="Denef V.J."/>
            <person name="McMahon K.D."/>
            <person name="Konstantinidis K.T."/>
            <person name="Eloe-Fadrosh E.A."/>
            <person name="Kyrpides N.C."/>
            <person name="Woyke T."/>
        </authorList>
    </citation>
    <scope>NUCLEOTIDE SEQUENCE</scope>
    <source>
        <strain evidence="1">GVMAG-M-3300009068-24</strain>
    </source>
</reference>
<protein>
    <submittedName>
        <fullName evidence="1">Uncharacterized protein</fullName>
    </submittedName>
</protein>
<accession>A0A6C0EKD9</accession>
<sequence length="198" mass="22438">MESANKVVDVYIIQFKDDIREKMNALELITKETSEEQRDRVRELLEFIYEYPKLVLTKQDLTSTKSKKPAPASDAASVTNVVPSVAPSIAIPDDQICVAKRSDGVQCTRKKKKNCDYCGTHAKIEQVQAENSRINASMSSTQKMEISAEDIDGIIYYIDKYDNVYHTEDIMDAKENPRIIAKAVKMGDNTYKIPDFMV</sequence>